<organism evidence="1 2">
    <name type="scientific">Campylobacter hyointestinalis subsp. hyointestinalis</name>
    <dbReference type="NCBI Taxonomy" id="91352"/>
    <lineage>
        <taxon>Bacteria</taxon>
        <taxon>Pseudomonadati</taxon>
        <taxon>Campylobacterota</taxon>
        <taxon>Epsilonproteobacteria</taxon>
        <taxon>Campylobacterales</taxon>
        <taxon>Campylobacteraceae</taxon>
        <taxon>Campylobacter</taxon>
    </lineage>
</organism>
<reference evidence="1 2" key="1">
    <citation type="submission" date="2015-11" db="EMBL/GenBank/DDBJ databases">
        <authorList>
            <consortium name="Pathogen Informatics"/>
        </authorList>
    </citation>
    <scope>NUCLEOTIDE SEQUENCE [LARGE SCALE GENOMIC DNA]</scope>
    <source>
        <strain evidence="1 2">006A-0059</strain>
    </source>
</reference>
<keyword evidence="2" id="KW-1185">Reference proteome</keyword>
<name>A0A0S4SAT7_CAMHY</name>
<dbReference type="AlphaFoldDB" id="A0A0S4SAT7"/>
<dbReference type="Proteomes" id="UP000052237">
    <property type="component" value="Unassembled WGS sequence"/>
</dbReference>
<evidence type="ECO:0000313" key="2">
    <source>
        <dbReference type="Proteomes" id="UP000052237"/>
    </source>
</evidence>
<comment type="caution">
    <text evidence="1">The sequence shown here is derived from an EMBL/GenBank/DDBJ whole genome shotgun (WGS) entry which is preliminary data.</text>
</comment>
<gene>
    <name evidence="1" type="ORF">ERS686654_01404</name>
</gene>
<sequence>MDEQSVIKELEDIANTYDKSSVSVFFVARNRINAGKYSASIVIRTIPDREKSAALTKKLMELFINGKEIHFERSYISFVEEKGLRVEDFELSCEFDIE</sequence>
<accession>A0A0S4SAT7</accession>
<proteinExistence type="predicted"/>
<dbReference type="EMBL" id="FAVB01000003">
    <property type="protein sequence ID" value="CUU83332.1"/>
    <property type="molecule type" value="Genomic_DNA"/>
</dbReference>
<dbReference type="RefSeq" id="WP_059435234.1">
    <property type="nucleotide sequence ID" value="NZ_FAVB01000003.1"/>
</dbReference>
<protein>
    <submittedName>
        <fullName evidence="1">Uncharacterized protein</fullName>
    </submittedName>
</protein>
<evidence type="ECO:0000313" key="1">
    <source>
        <dbReference type="EMBL" id="CUU83332.1"/>
    </source>
</evidence>